<feature type="region of interest" description="Disordered" evidence="1">
    <location>
        <begin position="123"/>
        <end position="234"/>
    </location>
</feature>
<sequence>MPPLPQRVASYDARSPMSVTDLFSGGLTGFGGDEVYEPRRNVKRNMSFEMKRAVESLEYSDADLELLAGDSRQFEVLKQSLRKKGAVTNEVLKQKLPLYLKYKKDRLAKSHPEVAEALRQLPGRSRSGGLTPVARVERQSLRKPVNRVLSAKEKADAGGSPDPTTAAGTVLGRILRPKARGAGGGMRGTLGRSSSGTSPRLTASAPGGTPTRATPTRASSFSDAATALLRTTTY</sequence>
<evidence type="ECO:0000313" key="3">
    <source>
        <dbReference type="Proteomes" id="UP001153069"/>
    </source>
</evidence>
<name>A0A9N8HK80_9STRA</name>
<proteinExistence type="predicted"/>
<dbReference type="AlphaFoldDB" id="A0A9N8HK80"/>
<feature type="compositionally biased region" description="Low complexity" evidence="1">
    <location>
        <begin position="189"/>
        <end position="220"/>
    </location>
</feature>
<accession>A0A9N8HK80</accession>
<reference evidence="2" key="1">
    <citation type="submission" date="2020-06" db="EMBL/GenBank/DDBJ databases">
        <authorList>
            <consortium name="Plant Systems Biology data submission"/>
        </authorList>
    </citation>
    <scope>NUCLEOTIDE SEQUENCE</scope>
    <source>
        <strain evidence="2">D6</strain>
    </source>
</reference>
<keyword evidence="3" id="KW-1185">Reference proteome</keyword>
<dbReference type="Proteomes" id="UP001153069">
    <property type="component" value="Unassembled WGS sequence"/>
</dbReference>
<gene>
    <name evidence="2" type="ORF">SEMRO_712_G191390.1</name>
</gene>
<evidence type="ECO:0000256" key="1">
    <source>
        <dbReference type="SAM" id="MobiDB-lite"/>
    </source>
</evidence>
<organism evidence="2 3">
    <name type="scientific">Seminavis robusta</name>
    <dbReference type="NCBI Taxonomy" id="568900"/>
    <lineage>
        <taxon>Eukaryota</taxon>
        <taxon>Sar</taxon>
        <taxon>Stramenopiles</taxon>
        <taxon>Ochrophyta</taxon>
        <taxon>Bacillariophyta</taxon>
        <taxon>Bacillariophyceae</taxon>
        <taxon>Bacillariophycidae</taxon>
        <taxon>Naviculales</taxon>
        <taxon>Naviculaceae</taxon>
        <taxon>Seminavis</taxon>
    </lineage>
</organism>
<evidence type="ECO:0000313" key="2">
    <source>
        <dbReference type="EMBL" id="CAB9515395.1"/>
    </source>
</evidence>
<comment type="caution">
    <text evidence="2">The sequence shown here is derived from an EMBL/GenBank/DDBJ whole genome shotgun (WGS) entry which is preliminary data.</text>
</comment>
<dbReference type="EMBL" id="CAICTM010000711">
    <property type="protein sequence ID" value="CAB9515395.1"/>
    <property type="molecule type" value="Genomic_DNA"/>
</dbReference>
<protein>
    <submittedName>
        <fullName evidence="2">Uncharacterized protein</fullName>
    </submittedName>
</protein>